<dbReference type="Proteomes" id="UP000054854">
    <property type="component" value="Unassembled WGS sequence"/>
</dbReference>
<sequence length="102" mass="11508">MFILSSEKVNSEWGSCKSLSTTSFDTQFFNRFKFFSCATLLIQLMVNPGLRFAVISANNRGSNYAPNDFAQTFATGNAKLFSLYMLLGQSRRLLCRLELLVT</sequence>
<reference evidence="2 4" key="2">
    <citation type="submission" date="2018-06" db="EMBL/GenBank/DDBJ databases">
        <authorList>
            <consortium name="Pathogen Informatics"/>
            <person name="Doyle S."/>
        </authorList>
    </citation>
    <scope>NUCLEOTIDE SEQUENCE [LARGE SCALE GENOMIC DNA]</scope>
    <source>
        <strain evidence="2 4">NCTC12438</strain>
    </source>
</reference>
<accession>A0A378ITL4</accession>
<evidence type="ECO:0000313" key="3">
    <source>
        <dbReference type="Proteomes" id="UP000054854"/>
    </source>
</evidence>
<proteinExistence type="predicted"/>
<dbReference type="EMBL" id="LNXX01000053">
    <property type="protein sequence ID" value="KTC78760.1"/>
    <property type="molecule type" value="Genomic_DNA"/>
</dbReference>
<gene>
    <name evidence="1" type="ORF">Lcin_3375</name>
    <name evidence="2" type="ORF">NCTC12438_01968</name>
</gene>
<dbReference type="EMBL" id="UGNX01000001">
    <property type="protein sequence ID" value="STX35354.1"/>
    <property type="molecule type" value="Genomic_DNA"/>
</dbReference>
<evidence type="ECO:0000313" key="4">
    <source>
        <dbReference type="Proteomes" id="UP000255316"/>
    </source>
</evidence>
<keyword evidence="3" id="KW-1185">Reference proteome</keyword>
<dbReference type="AlphaFoldDB" id="A0A378ITL4"/>
<reference evidence="1 3" key="1">
    <citation type="submission" date="2015-11" db="EMBL/GenBank/DDBJ databases">
        <title>Genomic analysis of 38 Legionella species identifies large and diverse effector repertoires.</title>
        <authorList>
            <person name="Burstein D."/>
            <person name="Amaro F."/>
            <person name="Zusman T."/>
            <person name="Lifshitz Z."/>
            <person name="Cohen O."/>
            <person name="Gilbert J.A."/>
            <person name="Pupko T."/>
            <person name="Shuman H.A."/>
            <person name="Segal G."/>
        </authorList>
    </citation>
    <scope>NUCLEOTIDE SEQUENCE [LARGE SCALE GENOMIC DNA]</scope>
    <source>
        <strain evidence="1 3">CDC#72-OH-14</strain>
    </source>
</reference>
<organism evidence="2 4">
    <name type="scientific">Legionella cincinnatiensis</name>
    <dbReference type="NCBI Taxonomy" id="28085"/>
    <lineage>
        <taxon>Bacteria</taxon>
        <taxon>Pseudomonadati</taxon>
        <taxon>Pseudomonadota</taxon>
        <taxon>Gammaproteobacteria</taxon>
        <taxon>Legionellales</taxon>
        <taxon>Legionellaceae</taxon>
        <taxon>Legionella</taxon>
    </lineage>
</organism>
<evidence type="ECO:0000313" key="2">
    <source>
        <dbReference type="EMBL" id="STX35354.1"/>
    </source>
</evidence>
<protein>
    <submittedName>
        <fullName evidence="2">Uncharacterized protein</fullName>
    </submittedName>
</protein>
<evidence type="ECO:0000313" key="1">
    <source>
        <dbReference type="EMBL" id="KTC78760.1"/>
    </source>
</evidence>
<name>A0A378ITL4_9GAMM</name>
<dbReference type="Proteomes" id="UP000255316">
    <property type="component" value="Unassembled WGS sequence"/>
</dbReference>